<feature type="region of interest" description="Disordered" evidence="1">
    <location>
        <begin position="95"/>
        <end position="114"/>
    </location>
</feature>
<feature type="region of interest" description="Disordered" evidence="1">
    <location>
        <begin position="218"/>
        <end position="257"/>
    </location>
</feature>
<gene>
    <name evidence="2" type="ORF">TCHU04912_LOCUS9490</name>
</gene>
<feature type="compositionally biased region" description="Polar residues" evidence="1">
    <location>
        <begin position="98"/>
        <end position="111"/>
    </location>
</feature>
<evidence type="ECO:0000313" key="2">
    <source>
        <dbReference type="EMBL" id="CAD9207254.1"/>
    </source>
</evidence>
<evidence type="ECO:0000256" key="1">
    <source>
        <dbReference type="SAM" id="MobiDB-lite"/>
    </source>
</evidence>
<dbReference type="Pfam" id="PF11360">
    <property type="entry name" value="DUF3110"/>
    <property type="match status" value="1"/>
</dbReference>
<feature type="compositionally biased region" description="Polar residues" evidence="1">
    <location>
        <begin position="153"/>
        <end position="172"/>
    </location>
</feature>
<dbReference type="AlphaFoldDB" id="A0A7S1X451"/>
<name>A0A7S1X451_9CHLO</name>
<feature type="compositionally biased region" description="Polar residues" evidence="1">
    <location>
        <begin position="225"/>
        <end position="237"/>
    </location>
</feature>
<accession>A0A7S1X451</accession>
<organism evidence="2">
    <name type="scientific">Tetraselmis chuii</name>
    <dbReference type="NCBI Taxonomy" id="63592"/>
    <lineage>
        <taxon>Eukaryota</taxon>
        <taxon>Viridiplantae</taxon>
        <taxon>Chlorophyta</taxon>
        <taxon>core chlorophytes</taxon>
        <taxon>Chlorodendrophyceae</taxon>
        <taxon>Chlorodendrales</taxon>
        <taxon>Chlorodendraceae</taxon>
        <taxon>Tetraselmis</taxon>
    </lineage>
</organism>
<protein>
    <submittedName>
        <fullName evidence="2">Uncharacterized protein</fullName>
    </submittedName>
</protein>
<feature type="region of interest" description="Disordered" evidence="1">
    <location>
        <begin position="144"/>
        <end position="178"/>
    </location>
</feature>
<proteinExistence type="predicted"/>
<reference evidence="2" key="1">
    <citation type="submission" date="2021-01" db="EMBL/GenBank/DDBJ databases">
        <authorList>
            <person name="Corre E."/>
            <person name="Pelletier E."/>
            <person name="Niang G."/>
            <person name="Scheremetjew M."/>
            <person name="Finn R."/>
            <person name="Kale V."/>
            <person name="Holt S."/>
            <person name="Cochrane G."/>
            <person name="Meng A."/>
            <person name="Brown T."/>
            <person name="Cohen L."/>
        </authorList>
    </citation>
    <scope>NUCLEOTIDE SEQUENCE</scope>
    <source>
        <strain evidence="2">PLY429</strain>
    </source>
</reference>
<dbReference type="InterPro" id="IPR021503">
    <property type="entry name" value="DUF3110"/>
</dbReference>
<sequence>MSSTGVAATMRRSVSSSAAVGGHNTQLGLSLPCHRHQHVVNSRPAMRRAASAHAFSLTSAPRGSTSTGNCCGAAAASSSNASTCGSTALNSPLRGRTHSTSTLRHTPQWGTTLPPFSRRTLPSLFALPDNLDSWDEEEFRTALNAGAGPRNGPNPTTINNPSGSTTGRRNTQPAAASTSAPLLPVFEWDLPVFPEFPPTMGAPVSGLPKRVAPWDKNARQRRVNQHTLSQQSQSAQQPWGYEKKKSSASGRPRKFHSWSENVVPPGVDIMDNLQALTRMDEVFVILFGVGDGGDEGIYSLKSLSGHGVAVDTVIAFESEVDAERYAALLEAVMVWKPSVCSILPLELVEFVMDSGLNCRLQPQGSHIFPPDWSVPMGLTDWERTTRLRKGHYSVLEAEPGSAQHVDIEPETALPSVGGLDHMRQRLEDIYSAS</sequence>
<dbReference type="EMBL" id="HBGG01018443">
    <property type="protein sequence ID" value="CAD9207254.1"/>
    <property type="molecule type" value="Transcribed_RNA"/>
</dbReference>
<feature type="region of interest" description="Disordered" evidence="1">
    <location>
        <begin position="1"/>
        <end position="21"/>
    </location>
</feature>